<protein>
    <recommendedName>
        <fullName evidence="1">Thiamine-monophosphate kinase</fullName>
        <shortName evidence="1">TMP kinase</shortName>
        <shortName evidence="1">Thiamine-phosphate kinase</shortName>
        <ecNumber evidence="1">2.7.4.16</ecNumber>
    </recommendedName>
</protein>
<dbReference type="InterPro" id="IPR036676">
    <property type="entry name" value="PurM-like_C_sf"/>
</dbReference>
<feature type="binding site" evidence="1">
    <location>
        <position position="56"/>
    </location>
    <ligand>
        <name>Mg(2+)</name>
        <dbReference type="ChEBI" id="CHEBI:18420"/>
        <label>1</label>
    </ligand>
</feature>
<comment type="function">
    <text evidence="1">Catalyzes the ATP-dependent phosphorylation of thiamine-monophosphate (TMP) to form thiamine-pyrophosphate (TPP), the active form of vitamin B1.</text>
</comment>
<keyword evidence="1" id="KW-0547">Nucleotide-binding</keyword>
<evidence type="ECO:0000313" key="5">
    <source>
        <dbReference type="Proteomes" id="UP001157034"/>
    </source>
</evidence>
<comment type="caution">
    <text evidence="1">Lacks conserved residue(s) required for the propagation of feature annotation.</text>
</comment>
<comment type="miscellaneous">
    <text evidence="1">Reaction mechanism of ThiL seems to utilize a direct, inline transfer of the gamma-phosphate of ATP to TMP rather than a phosphorylated enzyme intermediate.</text>
</comment>
<dbReference type="NCBIfam" id="NF004351">
    <property type="entry name" value="PRK05731.1-4"/>
    <property type="match status" value="1"/>
</dbReference>
<keyword evidence="1" id="KW-0808">Transferase</keyword>
<comment type="caution">
    <text evidence="4">The sequence shown here is derived from an EMBL/GenBank/DDBJ whole genome shotgun (WGS) entry which is preliminary data.</text>
</comment>
<feature type="binding site" evidence="1">
    <location>
        <position position="136"/>
    </location>
    <ligand>
        <name>Mg(2+)</name>
        <dbReference type="ChEBI" id="CHEBI:18420"/>
        <label>1</label>
    </ligand>
</feature>
<sequence>MPPALGDHGQTLGEAGEAATLARIFPRLPEADAALLGPGDDAAVLRAPDGRYVVTTDTMVHGPDFRRAWSSPHDLGWKAAATNLADVAAMGAVPTALVVALVAPPETPVSDLEAFADGLRDACAALAPGCGVVGGDLSASGTLTIAVTAFGDLQSREPVLRSGARPGDVVALAGRLGLAATGLLLLFERGVDADGIPDAAAAARLRAAAPGPVDAQLAPSPPIAAGPAAARARATAMLDVSDGLAIDARRIAAASGVALDLDPAAIAAIAGTGIDPRVALSGGEDHALLATFPPDAVLPPGFAPIGRVVEGAGLLVDGRPFDGRGGWDPYADWDGAAG</sequence>
<feature type="binding site" evidence="1">
    <location>
        <position position="55"/>
    </location>
    <ligand>
        <name>Mg(2+)</name>
        <dbReference type="ChEBI" id="CHEBI:18420"/>
        <label>4</label>
    </ligand>
</feature>
<dbReference type="SUPFAM" id="SSF56042">
    <property type="entry name" value="PurM C-terminal domain-like"/>
    <property type="match status" value="1"/>
</dbReference>
<name>A0ABQ6K2N0_9MICO</name>
<feature type="binding site" evidence="1">
    <location>
        <position position="64"/>
    </location>
    <ligand>
        <name>substrate</name>
    </ligand>
</feature>
<evidence type="ECO:0000259" key="3">
    <source>
        <dbReference type="Pfam" id="PF02769"/>
    </source>
</evidence>
<keyword evidence="1 4" id="KW-0418">Kinase</keyword>
<dbReference type="InterPro" id="IPR006283">
    <property type="entry name" value="ThiL-like"/>
</dbReference>
<feature type="binding site" evidence="1">
    <location>
        <position position="86"/>
    </location>
    <ligand>
        <name>Mg(2+)</name>
        <dbReference type="ChEBI" id="CHEBI:18420"/>
        <label>3</label>
    </ligand>
</feature>
<dbReference type="PANTHER" id="PTHR30270:SF0">
    <property type="entry name" value="THIAMINE-MONOPHOSPHATE KINASE"/>
    <property type="match status" value="1"/>
</dbReference>
<dbReference type="HAMAP" id="MF_02128">
    <property type="entry name" value="TMP_kinase"/>
    <property type="match status" value="1"/>
</dbReference>
<dbReference type="Gene3D" id="3.30.1330.10">
    <property type="entry name" value="PurM-like, N-terminal domain"/>
    <property type="match status" value="1"/>
</dbReference>
<organism evidence="4 5">
    <name type="scientific">Pseudolysinimonas kribbensis</name>
    <dbReference type="NCBI Taxonomy" id="433641"/>
    <lineage>
        <taxon>Bacteria</taxon>
        <taxon>Bacillati</taxon>
        <taxon>Actinomycetota</taxon>
        <taxon>Actinomycetes</taxon>
        <taxon>Micrococcales</taxon>
        <taxon>Microbacteriaceae</taxon>
        <taxon>Pseudolysinimonas</taxon>
    </lineage>
</organism>
<keyword evidence="1" id="KW-0784">Thiamine biosynthesis</keyword>
<evidence type="ECO:0000256" key="1">
    <source>
        <dbReference type="HAMAP-Rule" id="MF_02128"/>
    </source>
</evidence>
<feature type="binding site" evidence="1">
    <location>
        <position position="41"/>
    </location>
    <ligand>
        <name>Mg(2+)</name>
        <dbReference type="ChEBI" id="CHEBI:18420"/>
        <label>3</label>
    </ligand>
</feature>
<dbReference type="Pfam" id="PF02769">
    <property type="entry name" value="AIRS_C"/>
    <property type="match status" value="1"/>
</dbReference>
<feature type="binding site" evidence="1">
    <location>
        <position position="241"/>
    </location>
    <ligand>
        <name>ATP</name>
        <dbReference type="ChEBI" id="CHEBI:30616"/>
    </ligand>
</feature>
<dbReference type="RefSeq" id="WP_284255596.1">
    <property type="nucleotide sequence ID" value="NZ_BAAAQO010000003.1"/>
</dbReference>
<feature type="domain" description="PurM-like N-terminal" evidence="2">
    <location>
        <begin position="39"/>
        <end position="151"/>
    </location>
</feature>
<accession>A0ABQ6K2N0</accession>
<dbReference type="GO" id="GO:0016301">
    <property type="term" value="F:kinase activity"/>
    <property type="evidence" value="ECO:0007669"/>
    <property type="project" value="UniProtKB-KW"/>
</dbReference>
<dbReference type="Gene3D" id="3.90.650.10">
    <property type="entry name" value="PurM-like C-terminal domain"/>
    <property type="match status" value="1"/>
</dbReference>
<feature type="binding site" evidence="1">
    <location>
        <position position="239"/>
    </location>
    <ligand>
        <name>Mg(2+)</name>
        <dbReference type="ChEBI" id="CHEBI:18420"/>
        <label>3</label>
    </ligand>
</feature>
<keyword evidence="1" id="KW-0460">Magnesium</keyword>
<feature type="binding site" evidence="1">
    <location>
        <position position="57"/>
    </location>
    <ligand>
        <name>Mg(2+)</name>
        <dbReference type="ChEBI" id="CHEBI:18420"/>
        <label>2</label>
    </ligand>
</feature>
<keyword evidence="5" id="KW-1185">Reference proteome</keyword>
<feature type="binding site" evidence="1">
    <location>
        <position position="284"/>
    </location>
    <ligand>
        <name>substrate</name>
    </ligand>
</feature>
<keyword evidence="1" id="KW-0479">Metal-binding</keyword>
<feature type="domain" description="PurM-like C-terminal" evidence="3">
    <location>
        <begin position="165"/>
        <end position="268"/>
    </location>
</feature>
<comment type="similarity">
    <text evidence="1">Belongs to the thiamine-monophosphate kinase family.</text>
</comment>
<proteinExistence type="inferred from homology"/>
<dbReference type="EC" id="2.7.4.16" evidence="1"/>
<feature type="binding site" evidence="1">
    <location>
        <position position="242"/>
    </location>
    <ligand>
        <name>Mg(2+)</name>
        <dbReference type="ChEBI" id="CHEBI:18420"/>
        <label>5</label>
    </ligand>
</feature>
<dbReference type="Proteomes" id="UP001157034">
    <property type="component" value="Unassembled WGS sequence"/>
</dbReference>
<comment type="catalytic activity">
    <reaction evidence="1">
        <text>thiamine phosphate + ATP = thiamine diphosphate + ADP</text>
        <dbReference type="Rhea" id="RHEA:15913"/>
        <dbReference type="ChEBI" id="CHEBI:30616"/>
        <dbReference type="ChEBI" id="CHEBI:37575"/>
        <dbReference type="ChEBI" id="CHEBI:58937"/>
        <dbReference type="ChEBI" id="CHEBI:456216"/>
        <dbReference type="EC" id="2.7.4.16"/>
    </reaction>
</comment>
<feature type="binding site" evidence="1">
    <location>
        <begin position="135"/>
        <end position="136"/>
    </location>
    <ligand>
        <name>ATP</name>
        <dbReference type="ChEBI" id="CHEBI:30616"/>
    </ligand>
</feature>
<dbReference type="InterPro" id="IPR010918">
    <property type="entry name" value="PurM-like_C_dom"/>
</dbReference>
<dbReference type="PANTHER" id="PTHR30270">
    <property type="entry name" value="THIAMINE-MONOPHOSPHATE KINASE"/>
    <property type="match status" value="1"/>
</dbReference>
<dbReference type="PIRSF" id="PIRSF005303">
    <property type="entry name" value="Thiam_monoph_kin"/>
    <property type="match status" value="1"/>
</dbReference>
<comment type="pathway">
    <text evidence="1">Cofactor biosynthesis; thiamine diphosphate biosynthesis; thiamine diphosphate from thiamine phosphate: step 1/1.</text>
</comment>
<feature type="binding site" evidence="1">
    <location>
        <position position="41"/>
    </location>
    <ligand>
        <name>Mg(2+)</name>
        <dbReference type="ChEBI" id="CHEBI:18420"/>
        <label>4</label>
    </ligand>
</feature>
<reference evidence="5" key="1">
    <citation type="journal article" date="2019" name="Int. J. Syst. Evol. Microbiol.">
        <title>The Global Catalogue of Microorganisms (GCM) 10K type strain sequencing project: providing services to taxonomists for standard genome sequencing and annotation.</title>
        <authorList>
            <consortium name="The Broad Institute Genomics Platform"/>
            <consortium name="The Broad Institute Genome Sequencing Center for Infectious Disease"/>
            <person name="Wu L."/>
            <person name="Ma J."/>
        </authorList>
    </citation>
    <scope>NUCLEOTIDE SEQUENCE [LARGE SCALE GENOMIC DNA]</scope>
    <source>
        <strain evidence="5">NBRC 108894</strain>
    </source>
</reference>
<feature type="binding site" evidence="1">
    <location>
        <position position="86"/>
    </location>
    <ligand>
        <name>Mg(2+)</name>
        <dbReference type="ChEBI" id="CHEBI:18420"/>
        <label>2</label>
    </ligand>
</feature>
<dbReference type="EMBL" id="BSVB01000001">
    <property type="protein sequence ID" value="GMA94021.1"/>
    <property type="molecule type" value="Genomic_DNA"/>
</dbReference>
<dbReference type="SUPFAM" id="SSF55326">
    <property type="entry name" value="PurM N-terminal domain-like"/>
    <property type="match status" value="1"/>
</dbReference>
<evidence type="ECO:0000259" key="2">
    <source>
        <dbReference type="Pfam" id="PF00586"/>
    </source>
</evidence>
<dbReference type="Pfam" id="PF00586">
    <property type="entry name" value="AIRS"/>
    <property type="match status" value="1"/>
</dbReference>
<dbReference type="InterPro" id="IPR016188">
    <property type="entry name" value="PurM-like_N"/>
</dbReference>
<evidence type="ECO:0000313" key="4">
    <source>
        <dbReference type="EMBL" id="GMA94021.1"/>
    </source>
</evidence>
<dbReference type="NCBIfam" id="TIGR01379">
    <property type="entry name" value="thiL"/>
    <property type="match status" value="1"/>
</dbReference>
<dbReference type="CDD" id="cd02194">
    <property type="entry name" value="ThiL"/>
    <property type="match status" value="1"/>
</dbReference>
<dbReference type="InterPro" id="IPR036921">
    <property type="entry name" value="PurM-like_N_sf"/>
</dbReference>
<feature type="binding site" evidence="1">
    <location>
        <position position="57"/>
    </location>
    <ligand>
        <name>Mg(2+)</name>
        <dbReference type="ChEBI" id="CHEBI:18420"/>
        <label>1</label>
    </ligand>
</feature>
<feature type="binding site" evidence="1">
    <location>
        <position position="327"/>
    </location>
    <ligand>
        <name>substrate</name>
    </ligand>
</feature>
<feature type="binding site" evidence="1">
    <location>
        <position position="161"/>
    </location>
    <ligand>
        <name>ATP</name>
        <dbReference type="ChEBI" id="CHEBI:30616"/>
    </ligand>
</feature>
<gene>
    <name evidence="1 4" type="primary">thiL</name>
    <name evidence="4" type="ORF">GCM10025881_08450</name>
</gene>
<keyword evidence="1" id="KW-0067">ATP-binding</keyword>
<feature type="binding site" evidence="1">
    <location>
        <position position="86"/>
    </location>
    <ligand>
        <name>Mg(2+)</name>
        <dbReference type="ChEBI" id="CHEBI:18420"/>
        <label>4</label>
    </ligand>
</feature>